<dbReference type="InterPro" id="IPR045125">
    <property type="entry name" value="Sub1/Tcp4-like"/>
</dbReference>
<evidence type="ECO:0000256" key="5">
    <source>
        <dbReference type="ARBA" id="ARBA00023163"/>
    </source>
</evidence>
<dbReference type="GO" id="GO:0005634">
    <property type="term" value="C:nucleus"/>
    <property type="evidence" value="ECO:0007669"/>
    <property type="project" value="UniProtKB-SubCell"/>
</dbReference>
<comment type="caution">
    <text evidence="9">The sequence shown here is derived from an EMBL/GenBank/DDBJ whole genome shotgun (WGS) entry which is preliminary data.</text>
</comment>
<dbReference type="Gene3D" id="2.30.31.10">
    <property type="entry name" value="Transcriptional Coactivator Pc4, Chain A"/>
    <property type="match status" value="1"/>
</dbReference>
<protein>
    <recommendedName>
        <fullName evidence="8">Transcriptional coactivator p15 (PC4) C-terminal domain-containing protein</fullName>
    </recommendedName>
</protein>
<evidence type="ECO:0000256" key="4">
    <source>
        <dbReference type="ARBA" id="ARBA00023125"/>
    </source>
</evidence>
<comment type="similarity">
    <text evidence="2">Belongs to the transcriptional coactivator PC4 family.</text>
</comment>
<evidence type="ECO:0000256" key="1">
    <source>
        <dbReference type="ARBA" id="ARBA00004123"/>
    </source>
</evidence>
<name>M3HJF3_CANMX</name>
<dbReference type="PANTHER" id="PTHR13215">
    <property type="entry name" value="RNA POLYMERASE II TRANSCRIPTIONAL COACTIVATOR"/>
    <property type="match status" value="1"/>
</dbReference>
<dbReference type="Pfam" id="PF02229">
    <property type="entry name" value="PC4"/>
    <property type="match status" value="1"/>
</dbReference>
<dbReference type="HOGENOM" id="CLU_144950_0_0_1"/>
<comment type="subcellular location">
    <subcellularLocation>
        <location evidence="1">Nucleus</location>
    </subcellularLocation>
</comment>
<dbReference type="AlphaFoldDB" id="M3HJF3"/>
<evidence type="ECO:0000259" key="8">
    <source>
        <dbReference type="Pfam" id="PF02229"/>
    </source>
</evidence>
<feature type="domain" description="Transcriptional coactivator p15 (PC4) C-terminal" evidence="8">
    <location>
        <begin position="19"/>
        <end position="70"/>
    </location>
</feature>
<keyword evidence="6" id="KW-0539">Nucleus</keyword>
<evidence type="ECO:0000256" key="2">
    <source>
        <dbReference type="ARBA" id="ARBA00009001"/>
    </source>
</evidence>
<evidence type="ECO:0000256" key="6">
    <source>
        <dbReference type="ARBA" id="ARBA00023242"/>
    </source>
</evidence>
<dbReference type="Proteomes" id="UP000011777">
    <property type="component" value="Unassembled WGS sequence"/>
</dbReference>
<evidence type="ECO:0000313" key="9">
    <source>
        <dbReference type="EMBL" id="EMG47492.1"/>
    </source>
</evidence>
<dbReference type="InterPro" id="IPR009044">
    <property type="entry name" value="ssDNA-bd_transcriptional_reg"/>
</dbReference>
<dbReference type="InterPro" id="IPR003173">
    <property type="entry name" value="PC4_C"/>
</dbReference>
<dbReference type="OMA" id="LNPNEWM"/>
<feature type="region of interest" description="Disordered" evidence="7">
    <location>
        <begin position="112"/>
        <end position="147"/>
    </location>
</feature>
<gene>
    <name evidence="9" type="ORF">G210_2157</name>
</gene>
<keyword evidence="5" id="KW-0804">Transcription</keyword>
<evidence type="ECO:0000256" key="3">
    <source>
        <dbReference type="ARBA" id="ARBA00023015"/>
    </source>
</evidence>
<feature type="compositionally biased region" description="Acidic residues" evidence="7">
    <location>
        <begin position="116"/>
        <end position="147"/>
    </location>
</feature>
<evidence type="ECO:0000256" key="7">
    <source>
        <dbReference type="SAM" id="MobiDB-lite"/>
    </source>
</evidence>
<dbReference type="GO" id="GO:0003713">
    <property type="term" value="F:transcription coactivator activity"/>
    <property type="evidence" value="ECO:0007669"/>
    <property type="project" value="InterPro"/>
</dbReference>
<evidence type="ECO:0000313" key="10">
    <source>
        <dbReference type="Proteomes" id="UP000011777"/>
    </source>
</evidence>
<dbReference type="STRING" id="1245528.M3HJF3"/>
<reference evidence="9 10" key="1">
    <citation type="submission" date="2013-02" db="EMBL/GenBank/DDBJ databases">
        <title>Genome sequence of Candida maltosa Xu316, a potential industrial strain for xylitol and ethanol production.</title>
        <authorList>
            <person name="Yu J."/>
            <person name="Wang Q."/>
            <person name="Geng X."/>
            <person name="Bao W."/>
            <person name="He P."/>
            <person name="Cai J."/>
        </authorList>
    </citation>
    <scope>NUCLEOTIDE SEQUENCE [LARGE SCALE GENOMIC DNA]</scope>
    <source>
        <strain evidence="10">Xu316</strain>
    </source>
</reference>
<dbReference type="GO" id="GO:0060261">
    <property type="term" value="P:positive regulation of transcription initiation by RNA polymerase II"/>
    <property type="evidence" value="ECO:0007669"/>
    <property type="project" value="InterPro"/>
</dbReference>
<keyword evidence="4" id="KW-0238">DNA-binding</keyword>
<dbReference type="GO" id="GO:0003677">
    <property type="term" value="F:DNA binding"/>
    <property type="evidence" value="ECO:0007669"/>
    <property type="project" value="UniProtKB-KW"/>
</dbReference>
<sequence>MAYKRAAPVEASSNEVEIDLDSKKRVTVRKFNNVNLVDIREFYVDKDGVKRPGKKGISLTEDAYYKLLEATNRIQGALDTLNGGAKRAKVQAEPKVEKKVEKKKAKEEVVVAKVEEPEEEDEEEEEEEAEVEVEEEEEEEISDADEE</sequence>
<organism evidence="9 10">
    <name type="scientific">Candida maltosa (strain Xu316)</name>
    <name type="common">Yeast</name>
    <dbReference type="NCBI Taxonomy" id="1245528"/>
    <lineage>
        <taxon>Eukaryota</taxon>
        <taxon>Fungi</taxon>
        <taxon>Dikarya</taxon>
        <taxon>Ascomycota</taxon>
        <taxon>Saccharomycotina</taxon>
        <taxon>Pichiomycetes</taxon>
        <taxon>Debaryomycetaceae</taxon>
        <taxon>Candida/Lodderomyces clade</taxon>
        <taxon>Candida</taxon>
    </lineage>
</organism>
<proteinExistence type="inferred from homology"/>
<dbReference type="eggNOG" id="KOG2712">
    <property type="taxonomic scope" value="Eukaryota"/>
</dbReference>
<keyword evidence="3" id="KW-0805">Transcription regulation</keyword>
<accession>M3HJF3</accession>
<dbReference type="EMBL" id="AOGT01001546">
    <property type="protein sequence ID" value="EMG47492.1"/>
    <property type="molecule type" value="Genomic_DNA"/>
</dbReference>
<dbReference type="OrthoDB" id="2505440at2759"/>
<keyword evidence="10" id="KW-1185">Reference proteome</keyword>
<dbReference type="SUPFAM" id="SSF54447">
    <property type="entry name" value="ssDNA-binding transcriptional regulator domain"/>
    <property type="match status" value="1"/>
</dbReference>